<dbReference type="AlphaFoldDB" id="A0A6J6Q8T0"/>
<dbReference type="PRINTS" id="PR01414">
    <property type="entry name" value="CCMBBIOGNSIS"/>
</dbReference>
<comment type="subcellular location">
    <subcellularLocation>
        <location evidence="1">Membrane</location>
        <topology evidence="1">Multi-pass membrane protein</topology>
    </subcellularLocation>
</comment>
<comment type="similarity">
    <text evidence="2">Belongs to the CcmB/CycW/HelB family.</text>
</comment>
<evidence type="ECO:0000313" key="7">
    <source>
        <dbReference type="EMBL" id="CAB4707537.1"/>
    </source>
</evidence>
<dbReference type="GO" id="GO:0017004">
    <property type="term" value="P:cytochrome complex assembly"/>
    <property type="evidence" value="ECO:0007669"/>
    <property type="project" value="InterPro"/>
</dbReference>
<dbReference type="EMBL" id="CAEZXS010000163">
    <property type="protein sequence ID" value="CAB4707537.1"/>
    <property type="molecule type" value="Genomic_DNA"/>
</dbReference>
<keyword evidence="4 6" id="KW-1133">Transmembrane helix</keyword>
<sequence length="165" mass="17451">MTVLFSAVLTLQRSFALEAEDGILEALRLSGMSPAGIYLGKVTALTIELLLLEAVLVLGVAVLYDTKFLGIPLLFAIALLATLGIAGAGAVYGALAARLRSRETLLPLLLLPLLAPVLIAATRGCEVSLEREAMSGWPWAALLGIFALVYLTLGSFLFRPLLEDA</sequence>
<reference evidence="7" key="1">
    <citation type="submission" date="2020-05" db="EMBL/GenBank/DDBJ databases">
        <authorList>
            <person name="Chiriac C."/>
            <person name="Salcher M."/>
            <person name="Ghai R."/>
            <person name="Kavagutti S V."/>
        </authorList>
    </citation>
    <scope>NUCLEOTIDE SEQUENCE</scope>
</reference>
<evidence type="ECO:0000256" key="4">
    <source>
        <dbReference type="ARBA" id="ARBA00022989"/>
    </source>
</evidence>
<keyword evidence="5 6" id="KW-0472">Membrane</keyword>
<evidence type="ECO:0000256" key="1">
    <source>
        <dbReference type="ARBA" id="ARBA00004141"/>
    </source>
</evidence>
<accession>A0A6J6Q8T0</accession>
<evidence type="ECO:0000256" key="3">
    <source>
        <dbReference type="ARBA" id="ARBA00022692"/>
    </source>
</evidence>
<feature type="transmembrane region" description="Helical" evidence="6">
    <location>
        <begin position="105"/>
        <end position="125"/>
    </location>
</feature>
<dbReference type="GO" id="GO:0016020">
    <property type="term" value="C:membrane"/>
    <property type="evidence" value="ECO:0007669"/>
    <property type="project" value="UniProtKB-SubCell"/>
</dbReference>
<dbReference type="Pfam" id="PF03379">
    <property type="entry name" value="CcmB"/>
    <property type="match status" value="1"/>
</dbReference>
<protein>
    <submittedName>
        <fullName evidence="7">Unannotated protein</fullName>
    </submittedName>
</protein>
<keyword evidence="3 6" id="KW-0812">Transmembrane</keyword>
<organism evidence="7">
    <name type="scientific">freshwater metagenome</name>
    <dbReference type="NCBI Taxonomy" id="449393"/>
    <lineage>
        <taxon>unclassified sequences</taxon>
        <taxon>metagenomes</taxon>
        <taxon>ecological metagenomes</taxon>
    </lineage>
</organism>
<evidence type="ECO:0000256" key="5">
    <source>
        <dbReference type="ARBA" id="ARBA00023136"/>
    </source>
</evidence>
<proteinExistence type="inferred from homology"/>
<name>A0A6J6Q8T0_9ZZZZ</name>
<evidence type="ECO:0000256" key="2">
    <source>
        <dbReference type="ARBA" id="ARBA00010544"/>
    </source>
</evidence>
<dbReference type="InterPro" id="IPR003544">
    <property type="entry name" value="Cyt_c_biogenesis_CcmB"/>
</dbReference>
<evidence type="ECO:0000256" key="6">
    <source>
        <dbReference type="SAM" id="Phobius"/>
    </source>
</evidence>
<feature type="transmembrane region" description="Helical" evidence="6">
    <location>
        <begin position="71"/>
        <end position="93"/>
    </location>
</feature>
<feature type="transmembrane region" description="Helical" evidence="6">
    <location>
        <begin position="43"/>
        <end position="64"/>
    </location>
</feature>
<feature type="transmembrane region" description="Helical" evidence="6">
    <location>
        <begin position="137"/>
        <end position="158"/>
    </location>
</feature>
<gene>
    <name evidence="7" type="ORF">UFOPK2582_01253</name>
</gene>
<dbReference type="GO" id="GO:0015232">
    <property type="term" value="F:heme transmembrane transporter activity"/>
    <property type="evidence" value="ECO:0007669"/>
    <property type="project" value="InterPro"/>
</dbReference>